<feature type="transmembrane region" description="Helical" evidence="7">
    <location>
        <begin position="676"/>
        <end position="696"/>
    </location>
</feature>
<feature type="compositionally biased region" description="Polar residues" evidence="6">
    <location>
        <begin position="14"/>
        <end position="25"/>
    </location>
</feature>
<keyword evidence="5 7" id="KW-0472">Membrane</keyword>
<evidence type="ECO:0000256" key="2">
    <source>
        <dbReference type="ARBA" id="ARBA00006582"/>
    </source>
</evidence>
<feature type="region of interest" description="Disordered" evidence="6">
    <location>
        <begin position="77"/>
        <end position="164"/>
    </location>
</feature>
<feature type="region of interest" description="Disordered" evidence="6">
    <location>
        <begin position="179"/>
        <end position="253"/>
    </location>
</feature>
<dbReference type="PROSITE" id="PS51778">
    <property type="entry name" value="VAST"/>
    <property type="match status" value="1"/>
</dbReference>
<dbReference type="EMBL" id="JAHLVD010000005">
    <property type="protein sequence ID" value="KAG7850138.1"/>
    <property type="molecule type" value="Genomic_DNA"/>
</dbReference>
<protein>
    <recommendedName>
        <fullName evidence="8">VASt domain-containing protein</fullName>
    </recommendedName>
</protein>
<evidence type="ECO:0000256" key="4">
    <source>
        <dbReference type="ARBA" id="ARBA00022989"/>
    </source>
</evidence>
<evidence type="ECO:0000313" key="10">
    <source>
        <dbReference type="Proteomes" id="UP001197328"/>
    </source>
</evidence>
<organism evidence="9 10">
    <name type="scientific">Pichia angusta</name>
    <name type="common">Yeast</name>
    <name type="synonym">Hansenula polymorpha</name>
    <dbReference type="NCBI Taxonomy" id="870730"/>
    <lineage>
        <taxon>Eukaryota</taxon>
        <taxon>Fungi</taxon>
        <taxon>Dikarya</taxon>
        <taxon>Ascomycota</taxon>
        <taxon>Saccharomycotina</taxon>
        <taxon>Pichiomycetes</taxon>
        <taxon>Pichiales</taxon>
        <taxon>Pichiaceae</taxon>
        <taxon>Ogataea</taxon>
    </lineage>
</organism>
<feature type="compositionally biased region" description="Low complexity" evidence="6">
    <location>
        <begin position="89"/>
        <end position="104"/>
    </location>
</feature>
<feature type="compositionally biased region" description="Polar residues" evidence="6">
    <location>
        <begin position="179"/>
        <end position="196"/>
    </location>
</feature>
<evidence type="ECO:0000256" key="3">
    <source>
        <dbReference type="ARBA" id="ARBA00022692"/>
    </source>
</evidence>
<dbReference type="PANTHER" id="PTHR23319:SF4">
    <property type="entry name" value="GRAM DOMAIN CONTAINING 1B, ISOFORM E"/>
    <property type="match status" value="1"/>
</dbReference>
<comment type="caution">
    <text evidence="9">The sequence shown here is derived from an EMBL/GenBank/DDBJ whole genome shotgun (WGS) entry which is preliminary data.</text>
</comment>
<evidence type="ECO:0000259" key="8">
    <source>
        <dbReference type="PROSITE" id="PS51778"/>
    </source>
</evidence>
<name>A0ABQ7RYI6_PICAN</name>
<evidence type="ECO:0000256" key="6">
    <source>
        <dbReference type="SAM" id="MobiDB-lite"/>
    </source>
</evidence>
<gene>
    <name evidence="9" type="ORF">KL940_002506</name>
</gene>
<keyword evidence="10" id="KW-1185">Reference proteome</keyword>
<dbReference type="CDD" id="cd13220">
    <property type="entry name" value="PH-GRAM_GRAMDC"/>
    <property type="match status" value="1"/>
</dbReference>
<comment type="subcellular location">
    <subcellularLocation>
        <location evidence="1">Membrane</location>
        <topology evidence="1">Single-pass membrane protein</topology>
    </subcellularLocation>
</comment>
<feature type="domain" description="VASt" evidence="8">
    <location>
        <begin position="469"/>
        <end position="639"/>
    </location>
</feature>
<feature type="compositionally biased region" description="Basic and acidic residues" evidence="6">
    <location>
        <begin position="201"/>
        <end position="215"/>
    </location>
</feature>
<feature type="region of interest" description="Disordered" evidence="6">
    <location>
        <begin position="1"/>
        <end position="65"/>
    </location>
</feature>
<dbReference type="InterPro" id="IPR051482">
    <property type="entry name" value="Cholesterol_transport"/>
</dbReference>
<dbReference type="Pfam" id="PF02893">
    <property type="entry name" value="GRAM"/>
    <property type="match status" value="1"/>
</dbReference>
<dbReference type="InterPro" id="IPR004182">
    <property type="entry name" value="GRAM"/>
</dbReference>
<dbReference type="SMART" id="SM00568">
    <property type="entry name" value="GRAM"/>
    <property type="match status" value="1"/>
</dbReference>
<comment type="similarity">
    <text evidence="2">Belongs to the YSP2 family.</text>
</comment>
<dbReference type="Gene3D" id="2.30.29.30">
    <property type="entry name" value="Pleckstrin-homology domain (PH domain)/Phosphotyrosine-binding domain (PTB)"/>
    <property type="match status" value="1"/>
</dbReference>
<accession>A0ABQ7RYI6</accession>
<dbReference type="InterPro" id="IPR011993">
    <property type="entry name" value="PH-like_dom_sf"/>
</dbReference>
<evidence type="ECO:0000256" key="7">
    <source>
        <dbReference type="SAM" id="Phobius"/>
    </source>
</evidence>
<dbReference type="Pfam" id="PF16016">
    <property type="entry name" value="VASt"/>
    <property type="match status" value="1"/>
</dbReference>
<dbReference type="InterPro" id="IPR031968">
    <property type="entry name" value="VASt"/>
</dbReference>
<keyword evidence="4 7" id="KW-1133">Transmembrane helix</keyword>
<reference evidence="9 10" key="1">
    <citation type="journal article" date="2021" name="G3 (Bethesda)">
        <title>Genomic diversity, chromosomal rearrangements, and interspecies hybridization in the ogataea polymorpha species complex.</title>
        <authorList>
            <person name="Hanson S.J."/>
            <person name="Cinneide E.O."/>
            <person name="Salzberg L.I."/>
            <person name="Wolfe K.H."/>
            <person name="McGowan J."/>
            <person name="Fitzpatrick D.A."/>
            <person name="Matlin K."/>
        </authorList>
    </citation>
    <scope>NUCLEOTIDE SEQUENCE [LARGE SCALE GENOMIC DNA]</scope>
    <source>
        <strain evidence="9">51-138</strain>
    </source>
</reference>
<evidence type="ECO:0000313" key="9">
    <source>
        <dbReference type="EMBL" id="KAG7850138.1"/>
    </source>
</evidence>
<dbReference type="PANTHER" id="PTHR23319">
    <property type="entry name" value="GRAM DOMAIN CONTAINING 1B, ISOFORM E"/>
    <property type="match status" value="1"/>
</dbReference>
<feature type="compositionally biased region" description="Polar residues" evidence="6">
    <location>
        <begin position="113"/>
        <end position="131"/>
    </location>
</feature>
<sequence>MELGPFVEMDDAQESASPTPTNKASPSFEDSHKARSHASSVSSVSTPLPKRKLSVDIPRLPDDNAYEVINNASSLRTSAMAIPERPRPSGASNLSTSTASSTASIPLRIKKSTPANPETTKTDAVSLSFNQGDGLADTDGSMNGDGDQMSQESAGEQPATPVPAPNATFMSSIKSLASISRQQEAETTTDTVSTLGTPLRSRPDAEDEGKLEHVVNGHTEMLSYRRSSRRAKSSSISSLPKTPLTEASNDSFERSPAEFSNKLYTDEKYLDTQYRYASLTRNVEFHELFKNIPDNERLLDDFSCALSREILLQGRLYVSEHYLCFNSNLLGWVTSLVISHDEVVHFERKSTAGLFPNGIVIETRDGKHTFASFISRDSTLNFLETVWSKSVALSKAKNEQSRALDLIESNLPAPAVQQLSEDDVFTIDENGPLMDGETEEEVAASPVYRNEGPDKHSPTECSYEPEAHGESIILDKVFAAPMGVVFNVLFGEKITFHRHIMELSDGYNFSDYGPFRENENEELVRKFEYEKKLNNSIGPKSAKVEASELIQHKDFNGYVEVVSTTCTPNVPSGTAFHVVTRYIFTWVEESQTRLKISYKIVWTGSSWIKGVIEKSTKSGQQKSADLIGEELDKILPEIQTGRPAESEEADEKQEEILAEPVARQPSRYVLFLEQLAGNWLAILVTFILLLQLYFLYRMKCLSEKVAESIELNVELLRRIAEH</sequence>
<keyword evidence="3 7" id="KW-0812">Transmembrane</keyword>
<evidence type="ECO:0000256" key="1">
    <source>
        <dbReference type="ARBA" id="ARBA00004167"/>
    </source>
</evidence>
<evidence type="ECO:0000256" key="5">
    <source>
        <dbReference type="ARBA" id="ARBA00023136"/>
    </source>
</evidence>
<dbReference type="Proteomes" id="UP001197328">
    <property type="component" value="Unassembled WGS sequence"/>
</dbReference>
<proteinExistence type="inferred from homology"/>